<evidence type="ECO:0008006" key="4">
    <source>
        <dbReference type="Google" id="ProtNLM"/>
    </source>
</evidence>
<dbReference type="EMBL" id="JAJEQM010000010">
    <property type="protein sequence ID" value="MCC2210760.1"/>
    <property type="molecule type" value="Genomic_DNA"/>
</dbReference>
<evidence type="ECO:0000313" key="2">
    <source>
        <dbReference type="EMBL" id="MCC2210760.1"/>
    </source>
</evidence>
<dbReference type="AlphaFoldDB" id="A0AAE3JAI4"/>
<dbReference type="InterPro" id="IPR009279">
    <property type="entry name" value="Portal_Mu"/>
</dbReference>
<sequence length="431" mass="49138">MGYMKEFGRAGQKRTGGIFYEEFLPELQGKKGIETYREMADNDDVVGAILFAVDMLIRGCSWDTQPGGNTPADEEAADFVWQCMNDMTETWIDTISEILSMLTYGWSAHEIVYKRRMGRKKDIRLNSKYNDGRIGWQKLPIRSQETLYRWEYDDNDNLLGLTQMPPPKFDLITIPANKLLLFRTKSSKGNPEGRSILRNSYRSWYFKKRIQEIEGIGIERDLAGLPVMTAPEGVDIWDNDDKNMVSARREAERYVKSIRRDSLEGVVKLEGWKLELLTSGGKRNFDTNAIIERYDTRIAMTVLADFIMLGHQSTGTYNLGSDKSQMFSVAIGAYLDMIAEVFNNKAIPDLIDMNGDTFKDITDYPKIIHGEIENRNISELGDFIQKVSSAGFISPDEQLEDYLRDAAKLPERADYSGNGGTSPEKSEFKEE</sequence>
<proteinExistence type="predicted"/>
<evidence type="ECO:0000256" key="1">
    <source>
        <dbReference type="SAM" id="MobiDB-lite"/>
    </source>
</evidence>
<dbReference type="Proteomes" id="UP001198242">
    <property type="component" value="Unassembled WGS sequence"/>
</dbReference>
<name>A0AAE3JAI4_9FIRM</name>
<comment type="caution">
    <text evidence="2">The sequence shown here is derived from an EMBL/GenBank/DDBJ whole genome shotgun (WGS) entry which is preliminary data.</text>
</comment>
<reference evidence="2 3" key="1">
    <citation type="submission" date="2021-10" db="EMBL/GenBank/DDBJ databases">
        <title>Anaerobic single-cell dispensing facilitates the cultivation of human gut bacteria.</title>
        <authorList>
            <person name="Afrizal A."/>
        </authorList>
    </citation>
    <scope>NUCLEOTIDE SEQUENCE [LARGE SCALE GENOMIC DNA]</scope>
    <source>
        <strain evidence="2 3">CLA-AA-H232</strain>
    </source>
</reference>
<feature type="region of interest" description="Disordered" evidence="1">
    <location>
        <begin position="410"/>
        <end position="431"/>
    </location>
</feature>
<dbReference type="Pfam" id="PF06074">
    <property type="entry name" value="Portal_Mu"/>
    <property type="match status" value="1"/>
</dbReference>
<organism evidence="2 3">
    <name type="scientific">Hominilimicola fabiformis</name>
    <dbReference type="NCBI Taxonomy" id="2885356"/>
    <lineage>
        <taxon>Bacteria</taxon>
        <taxon>Bacillati</taxon>
        <taxon>Bacillota</taxon>
        <taxon>Clostridia</taxon>
        <taxon>Eubacteriales</taxon>
        <taxon>Oscillospiraceae</taxon>
        <taxon>Hominilimicola</taxon>
    </lineage>
</organism>
<dbReference type="RefSeq" id="WP_308456498.1">
    <property type="nucleotide sequence ID" value="NZ_JAJEQM010000010.1"/>
</dbReference>
<protein>
    <recommendedName>
        <fullName evidence="4">DUF935 family protein</fullName>
    </recommendedName>
</protein>
<evidence type="ECO:0000313" key="3">
    <source>
        <dbReference type="Proteomes" id="UP001198242"/>
    </source>
</evidence>
<gene>
    <name evidence="2" type="ORF">LKE05_08155</name>
</gene>
<accession>A0AAE3JAI4</accession>
<keyword evidence="3" id="KW-1185">Reference proteome</keyword>